<keyword evidence="4" id="KW-1185">Reference proteome</keyword>
<evidence type="ECO:0000313" key="4">
    <source>
        <dbReference type="Proteomes" id="UP000000707"/>
    </source>
</evidence>
<dbReference type="Pfam" id="PF16979">
    <property type="entry name" value="SIN1_PH"/>
    <property type="match status" value="1"/>
</dbReference>
<sequence length="111" mass="13160">MNPNDNPFLASQGDSQNHHHHHLHHYNYANYYNSSMMKTSSFHLTQITKFKQYKGSRNPNHFKIVIRKQGKERHVKKTYDLEAVSEAECEDIIKKIGWVIDMYQAEMAHLM</sequence>
<dbReference type="GO" id="GO:0031932">
    <property type="term" value="C:TORC2 complex"/>
    <property type="evidence" value="ECO:0007669"/>
    <property type="project" value="InterPro"/>
</dbReference>
<dbReference type="PANTHER" id="PTHR13335">
    <property type="entry name" value="TARGET OF RAPAMYCIN COMPLEX 2 SUBUNIT MAPKAP1"/>
    <property type="match status" value="1"/>
</dbReference>
<dbReference type="Gene3D" id="2.30.29.30">
    <property type="entry name" value="Pleckstrin-homology domain (PH domain)/Phosphotyrosine-binding domain (PTB)"/>
    <property type="match status" value="1"/>
</dbReference>
<dbReference type="STRING" id="590646.G3B2M4"/>
<evidence type="ECO:0000259" key="2">
    <source>
        <dbReference type="Pfam" id="PF16979"/>
    </source>
</evidence>
<evidence type="ECO:0000313" key="3">
    <source>
        <dbReference type="EMBL" id="EGV64716.1"/>
    </source>
</evidence>
<dbReference type="Proteomes" id="UP000000707">
    <property type="component" value="Unassembled WGS sequence"/>
</dbReference>
<dbReference type="OrthoDB" id="241990at2759"/>
<dbReference type="GO" id="GO:0005737">
    <property type="term" value="C:cytoplasm"/>
    <property type="evidence" value="ECO:0007669"/>
    <property type="project" value="TreeGrafter"/>
</dbReference>
<protein>
    <recommendedName>
        <fullName evidence="2">SIN1-type PH domain-containing protein</fullName>
    </recommendedName>
</protein>
<dbReference type="GO" id="GO:0038203">
    <property type="term" value="P:TORC2 signaling"/>
    <property type="evidence" value="ECO:0007669"/>
    <property type="project" value="TreeGrafter"/>
</dbReference>
<dbReference type="InterPro" id="IPR008828">
    <property type="entry name" value="Sin1/Avo1"/>
</dbReference>
<reference evidence="3 4" key="1">
    <citation type="journal article" date="2011" name="Proc. Natl. Acad. Sci. U.S.A.">
        <title>Comparative genomics of xylose-fermenting fungi for enhanced biofuel production.</title>
        <authorList>
            <person name="Wohlbach D.J."/>
            <person name="Kuo A."/>
            <person name="Sato T.K."/>
            <person name="Potts K.M."/>
            <person name="Salamov A.A."/>
            <person name="LaButti K.M."/>
            <person name="Sun H."/>
            <person name="Clum A."/>
            <person name="Pangilinan J.L."/>
            <person name="Lindquist E.A."/>
            <person name="Lucas S."/>
            <person name="Lapidus A."/>
            <person name="Jin M."/>
            <person name="Gunawan C."/>
            <person name="Balan V."/>
            <person name="Dale B.E."/>
            <person name="Jeffries T.W."/>
            <person name="Zinkel R."/>
            <person name="Barry K.W."/>
            <person name="Grigoriev I.V."/>
            <person name="Gasch A.P."/>
        </authorList>
    </citation>
    <scope>NUCLEOTIDE SEQUENCE [LARGE SCALE GENOMIC DNA]</scope>
    <source>
        <strain evidence="4">ATCC 10573 / BCRC 21748 / CBS 615 / JCM 9827 / NBRC 10315 / NRRL Y-1498 / VKM Y-70</strain>
    </source>
</reference>
<organism evidence="4">
    <name type="scientific">Candida tenuis (strain ATCC 10573 / BCRC 21748 / CBS 615 / JCM 9827 / NBRC 10315 / NRRL Y-1498 / VKM Y-70)</name>
    <name type="common">Yeast</name>
    <name type="synonym">Yamadazyma tenuis</name>
    <dbReference type="NCBI Taxonomy" id="590646"/>
    <lineage>
        <taxon>Eukaryota</taxon>
        <taxon>Fungi</taxon>
        <taxon>Dikarya</taxon>
        <taxon>Ascomycota</taxon>
        <taxon>Saccharomycotina</taxon>
        <taxon>Pichiomycetes</taxon>
        <taxon>Debaryomycetaceae</taxon>
        <taxon>Yamadazyma</taxon>
    </lineage>
</organism>
<dbReference type="GO" id="GO:0005546">
    <property type="term" value="F:phosphatidylinositol-4,5-bisphosphate binding"/>
    <property type="evidence" value="ECO:0007669"/>
    <property type="project" value="TreeGrafter"/>
</dbReference>
<dbReference type="InterPro" id="IPR011993">
    <property type="entry name" value="PH-like_dom_sf"/>
</dbReference>
<name>G3B2M4_CANTC</name>
<feature type="domain" description="SIN1-type PH" evidence="2">
    <location>
        <begin position="25"/>
        <end position="99"/>
    </location>
</feature>
<dbReference type="GO" id="GO:0005886">
    <property type="term" value="C:plasma membrane"/>
    <property type="evidence" value="ECO:0007669"/>
    <property type="project" value="TreeGrafter"/>
</dbReference>
<evidence type="ECO:0000256" key="1">
    <source>
        <dbReference type="SAM" id="MobiDB-lite"/>
    </source>
</evidence>
<dbReference type="HOGENOM" id="CLU_2158063_0_0_1"/>
<gene>
    <name evidence="3" type="ORF">CANTEDRAFT_113498</name>
</gene>
<proteinExistence type="predicted"/>
<dbReference type="AlphaFoldDB" id="G3B2M4"/>
<dbReference type="PANTHER" id="PTHR13335:SF1">
    <property type="entry name" value="TARGET OF RAPAMYCIN COMPLEX 2 SUBUNIT MAPKAP1"/>
    <property type="match status" value="1"/>
</dbReference>
<dbReference type="EMBL" id="GL996515">
    <property type="protein sequence ID" value="EGV64716.1"/>
    <property type="molecule type" value="Genomic_DNA"/>
</dbReference>
<feature type="region of interest" description="Disordered" evidence="1">
    <location>
        <begin position="1"/>
        <end position="20"/>
    </location>
</feature>
<accession>G3B2M4</accession>
<dbReference type="InterPro" id="IPR031313">
    <property type="entry name" value="Sin1_PH_dom"/>
</dbReference>
<dbReference type="eggNOG" id="KOG3739">
    <property type="taxonomic scope" value="Eukaryota"/>
</dbReference>